<organism evidence="1 2">
    <name type="scientific">Eretmocerus hayati</name>
    <dbReference type="NCBI Taxonomy" id="131215"/>
    <lineage>
        <taxon>Eukaryota</taxon>
        <taxon>Metazoa</taxon>
        <taxon>Ecdysozoa</taxon>
        <taxon>Arthropoda</taxon>
        <taxon>Hexapoda</taxon>
        <taxon>Insecta</taxon>
        <taxon>Pterygota</taxon>
        <taxon>Neoptera</taxon>
        <taxon>Endopterygota</taxon>
        <taxon>Hymenoptera</taxon>
        <taxon>Apocrita</taxon>
        <taxon>Proctotrupomorpha</taxon>
        <taxon>Chalcidoidea</taxon>
        <taxon>Aphelinidae</taxon>
        <taxon>Aphelininae</taxon>
        <taxon>Eretmocerus</taxon>
    </lineage>
</organism>
<keyword evidence="2" id="KW-1185">Reference proteome</keyword>
<reference evidence="1" key="1">
    <citation type="submission" date="2023-04" db="EMBL/GenBank/DDBJ databases">
        <title>A chromosome-level genome assembly of the parasitoid wasp Eretmocerus hayati.</title>
        <authorList>
            <person name="Zhong Y."/>
            <person name="Liu S."/>
            <person name="Liu Y."/>
        </authorList>
    </citation>
    <scope>NUCLEOTIDE SEQUENCE</scope>
    <source>
        <strain evidence="1">ZJU_SS_LIU_2023</strain>
    </source>
</reference>
<comment type="caution">
    <text evidence="1">The sequence shown here is derived from an EMBL/GenBank/DDBJ whole genome shotgun (WGS) entry which is preliminary data.</text>
</comment>
<evidence type="ECO:0000313" key="2">
    <source>
        <dbReference type="Proteomes" id="UP001239111"/>
    </source>
</evidence>
<name>A0ACC2P7U1_9HYME</name>
<accession>A0ACC2P7U1</accession>
<dbReference type="EMBL" id="CM056742">
    <property type="protein sequence ID" value="KAJ8678941.1"/>
    <property type="molecule type" value="Genomic_DNA"/>
</dbReference>
<dbReference type="Proteomes" id="UP001239111">
    <property type="component" value="Chromosome 2"/>
</dbReference>
<proteinExistence type="predicted"/>
<sequence>MDSKEKKILDMRSKYLVYLEDKLGDLKKEIVKENNPNSESHGQFRKFQLFYDILSNTAKARKYSTETLEKFDEYITLIREKEIKAEKESRKELTLNPLFNPDAARASTSGLGLAGYGRVPDLLNDTPASPSPPHSPASHPGSNRIGDADPRYKPVVIPTERCRSPGRSRPKYSRSPTPEPADPEAPPNIVSITRINMKELSPQEWDTDESDTDAPSRPRQLNIPKPAEKQWDRDLDWDIVPPKVESKHSKARRDMESKSYASRHHHPVHKIPDDPPPPPVPTNREVNGLDQARLLANIVSKRRDELVEFVRSKPRSVSPPPQPVPPPAPPIISPASTPHVESVSSTPEQDFLGLRSPSHYSASTAVPPTTPRLLLNAPLASNRPPLQIDDLAEYLDDHSRNNLKRQQQQQQQPQLPTRPASRMGGLPGSSPVLLSPRSDNNTLGMNGLRLNSDPRSRPTDPRSHSVAPTDPRSHASTMAPSDPRSLSRYSNSYDPLQRHGYGQETAAAHPIPGAPIEKPSNVSGSGTHKMTYGYYKAQQAQQQQLQQQQQQQLQQQQQQMLWAGSTAMPHLSSVSAPSTVQATAQSTHPYQMTQTSTASHWDQQMQYPQDHNIHQPVVNGDPRMGGSAYPASNMARTTSHAHPYPPSHPTTYGAPSRPSYPSFPDARPAYGVPTYDQQHQPTPAPTSEFQRPRAPWHNNNSSNSTERFNRPNTPYRPPGPHSSWNKEPGPRPPINRDPRSNLDRDPRAAHDRDPRPPPDRDPRNPPDRGPRPPPTSTPTVPKKPPTGKEAHPNKFVKPSVPDRDNVNKKQPDLFKPDSRTNKDKEKDGRGKDGDKYKDRSKDRERDKSKHRDKDRYKDSSKTKSSEKKETSAASLYGAIDAKKAVQGSGLQKFKIPKKRPSFEQQIDPNRMSEESWDDNEDALPASSPARRESSEKHHDNAASKKVNKPSHKEKEREKDKEKEKEKSKSSSDLKEKQEQKKSKNIDDDDLISSLIQKNLTGKEQLSKDDVQGLLKNILKEYHKSKTTTDEDNQLDDKDSDADSNASLKVQKKKKTSKMVIESSDESDSDSSALQSDATSGKDGQKKPINDKSDKKKEKSKASKSTIVEKELKVALRRTIRQKNKQIPVEDYASERTETETSEVEQSMAEDPLAEIPVEAPAPKPKAKRNRELDALQEDLKTSWICDGAMKATGSRSASLKNKTQEQHIEQAIANAIKASARAKFKKPGPKSKKMITESSGSSESDDDDASLASRSEALLDSDNSSASAKQTKSGKQKPRIKNVQSMPPPLFDGDSSNDSFNLDVSAVEPSSDISLHPETGEKMGKGKSLKKGGKKTAASAAAESSSDESSASNSSSLLHDGSEKQRDVNEELLDSVISNLANDPRWNVAKRKTKKKRSSWRMGIVSKKKKKNKKAAARSDETGATEDAADQDVTNKENGAGIDRSDSLDRLSEAGSDSVVRPKVEPFDGVDPTTIVDSEALIGYTLSGNERTQCLLCTFYRKNIVHHYKIDHPGKEVLVSRLPVLDATLAIDESKALDFENNTSVGPDEDISRYHCRFCGFTTKGIDKFARESFYEHCTNHTGEYRFSCHTCNYESVTKGSMRTHFYKECRKISPQKSLDAATSEFPIPDENRVYGYLCSKCNFVQLNRSNVEKHVKMWHVKCPEDVKIYKIDMSLNVKSEDEALKLKSEVDSLLPTSKVELKDEKDTTIDSTAANESINEPSVPAEEEAELNITFETSEPKLEQKPEPAESKPEKSSNLSAFVCPVELAEKDAEIQNERKKKMQEIAQAIPYRVGQNKLSITDKLRDKIETSMSTEQAEQPPREDVVVKLNESNLAEETSENKTDPLQLPEKQAEKQKTSEETSAPVGPLNSVTEPVLRIKHDPDAPASLAVDDSANSKILDPLVMVNGSTERTEQPFSDDDEAASSDKEARAAAAAAAATQFDSDSSEHEDEEQEVPAADVSSILRDSGSPSKATGVNSTIQRLCAQLQNKSQPPPPPPASTETKTANSAEEAVRIKTEVPSPERPNAQGEQPNLLSPIRIKSEPKQEPQSPQNTNPIEDEPVNNPVEPEKPQSPKNFIRIRRISGDKLSKGNESEENTANESNTLEPPAASEPPGVINEQGSEHNFLKIENVFSIRQDSESRKVLPSIRRPIEISPQKVKGLSLLKNSPLILKCVDGGSQVITSSGETVKLIPISIPPTSKTAQKQDNFISIGGQQAVAIKIHSQSPIPTSASIANSTNAAPIKLVKVITSPEQVTVAFKLKSADVYEKMLKEDKLTHMYKCMGRDCCFSTSNEQSFKKHIGMHMNENLASNINHDEPKDFLKCAYCYCDNAQMDDLMNHLKTMHTFCRYCCRYCFYRGFADSYVELHQRQNHPGKNIHVLVVSEEQVHRPPAPKRLERKQIIKPYVCIHDCNKYFFIPEAFALHLKMHHQSIKNFVCHMCKGFSPTVDGFIEHYKQHGYFKYHCMYCNSGAPNLKDLHVHLSSCHYNQPPQVLERCLPREISKNLSAIDQLRVRDVDAMYKQSNKNRENDDKAAVPKVMKTLNPLSLISGNQSIMATQVVQPASGNPGATFVPITSLAGTVSNIRILDTCSLRAAVTPNVLNLGQNIKVTVSEAPLVLDNDAIKINAVRNEDQETSNVNEPDQPDAAAENSTPAKENPTADEDVDSDSDIEIIEEINTSQTQDLGGAGNQTPIGDFSQKIKKESSEPETNDSVVNQSSDGASVSNEPGRFLTLDDIKDTGLTGRDLYQCGVENCSVSTENAEELRSHLQQHSPAEENLSDSMSLYCVHCGPLGKKYGRPSFFIDHLKTHGLRRFSCGICNARFALQSQAQSHLRAKHKFVHSKSVPADPANPSTDGLFVVLPIAKKNQGQHQSGTPVSPEKLTGASVAVDLEKSSYGPHEIDKLPLTSIFSKAIQCAMCPYVNKVRSNMLRHLQAHLEGESVPESSPVNPVPCLEKNERMFDKMCNLASSSHENGRMGGGGSGTGGPSGLAGSATKDGAKSDEEEGLPKFVPENKRHVVERHSSDKHPEKRQFVKVIREPQLATVATKEHQSESKQSGASGANDNQESTGGPGATTASITATILQESEEQDAPDPDGNTWKCCLCEFKCVLKSAMQQHVLSVHDEKCQFKCNECGFKSVSRNTFDQHITTRHFNQSRVDFTTFYRRIKSLPPKKPDSASTPIPQAEPFDTTPLWSRDKSRIRHIRGILLEDEEEEVESTKSAKRKTDQDSPVKPAKIKSKHSSVDDIRSPEAKKARTSVDSASSKQVDAEYGKPIGDLYVCIMCTQFKTKYKHDLRDHLYRELKYLRWPCSYCDYLAVNRSSLIRHHSNKHATEEMMNKPSEINEQIEEWVATVLKKQSEIIKSNKLPSAGISMEEAEDGDGSDADELSIEVKDEDEEEVSDDEKDGELLAAPLNCKHCNMNIPTWRGFKRHVTLQHLQRSKYLCPYCDRSGNSEIAMLRHVRTKHPKQPETVKENPNTQTDDLTPEFWEREYGVVMPKSSKKRKRKDDSFEEAGPDPEYLCEQCDFRAMTLKGLKSHMRTHEQKIKLKCSYCTFTSLSSSEMREHWEMNHPHLDPKVEEAVMTPEAMDASTARQSKKSKVEEVKKITAYYCYFCEVCSISLEDIRNHWRENHAEDPESSAFKYKEVFEPRFKCAYCAEAGTKPILINHIFEKHGHDKPILLVERDEDGWMCKWCNEEFFTTKEEIDLHQQSLHEHLRHNFKVVRRVFNCKKCTFDTLSLETMQKHARVHLNFKCRFCPELFKAFYLVKNHYKTAHPDREAEHRSINNDCYHQQGVDMLVKESAEYSDVDLVPVKASPIKSPPSSPRIAKKSTTKQIAMIRPFSGKVKAVARKSTNPLPRYPSGIFFDEEPIKESPAYVSHYGRPPSPIDLSTLNITMAAGGLKMKVNCSKLAEIFDMNIEPTLKLEDIMR</sequence>
<evidence type="ECO:0000313" key="1">
    <source>
        <dbReference type="EMBL" id="KAJ8678941.1"/>
    </source>
</evidence>
<protein>
    <submittedName>
        <fullName evidence="1">Uncharacterized protein</fullName>
    </submittedName>
</protein>
<gene>
    <name evidence="1" type="ORF">QAD02_014728</name>
</gene>